<evidence type="ECO:0000259" key="1">
    <source>
        <dbReference type="PROSITE" id="PS51746"/>
    </source>
</evidence>
<accession>A0ABU9LKB5</accession>
<dbReference type="RefSeq" id="WP_087681124.1">
    <property type="nucleotide sequence ID" value="NZ_JALKQX010000006.1"/>
</dbReference>
<proteinExistence type="predicted"/>
<dbReference type="Gene3D" id="3.60.40.10">
    <property type="entry name" value="PPM-type phosphatase domain"/>
    <property type="match status" value="1"/>
</dbReference>
<reference evidence="2 3" key="1">
    <citation type="submission" date="2024-04" db="EMBL/GenBank/DDBJ databases">
        <authorList>
            <person name="Wu Y.S."/>
            <person name="Zhang L."/>
        </authorList>
    </citation>
    <scope>NUCLEOTIDE SEQUENCE [LARGE SCALE GENOMIC DNA]</scope>
    <source>
        <strain evidence="2 3">KG-01</strain>
    </source>
</reference>
<dbReference type="EMBL" id="JBCEWA010000006">
    <property type="protein sequence ID" value="MEL5988460.1"/>
    <property type="molecule type" value="Genomic_DNA"/>
</dbReference>
<dbReference type="InterPro" id="IPR001932">
    <property type="entry name" value="PPM-type_phosphatase-like_dom"/>
</dbReference>
<sequence>MQTEGRNNFMHYTTMIRAKNDAAISGDALTVKLFENICILAIADGLGSGTEANASATVVIKELEENPELELSELLRRSDLKMLGLRGAVAAVMRVCFQRNHIQFASIGNISCYIFRPSEGKVIYPRQMRGYLSGRTQHFVVQALEYKKGDFFLLHTDGIEITDIRSLLLENEFIKLQQVQSSYLTLKNDDASLIAARLF</sequence>
<keyword evidence="3" id="KW-1185">Reference proteome</keyword>
<dbReference type="InterPro" id="IPR036457">
    <property type="entry name" value="PPM-type-like_dom_sf"/>
</dbReference>
<dbReference type="Pfam" id="PF07228">
    <property type="entry name" value="SpoIIE"/>
    <property type="match status" value="1"/>
</dbReference>
<protein>
    <submittedName>
        <fullName evidence="2">SpoIIE family protein phosphatase</fullName>
    </submittedName>
</protein>
<dbReference type="PANTHER" id="PTHR35801:SF1">
    <property type="entry name" value="PHOSPHOSERINE PHOSPHATASE RSBX"/>
    <property type="match status" value="1"/>
</dbReference>
<evidence type="ECO:0000313" key="2">
    <source>
        <dbReference type="EMBL" id="MEL5988460.1"/>
    </source>
</evidence>
<comment type="caution">
    <text evidence="2">The sequence shown here is derived from an EMBL/GenBank/DDBJ whole genome shotgun (WGS) entry which is preliminary data.</text>
</comment>
<name>A0ABU9LKB5_9BACL</name>
<dbReference type="PROSITE" id="PS51746">
    <property type="entry name" value="PPM_2"/>
    <property type="match status" value="1"/>
</dbReference>
<organism evidence="2 3">
    <name type="scientific">Kurthia gibsonii</name>
    <dbReference type="NCBI Taxonomy" id="33946"/>
    <lineage>
        <taxon>Bacteria</taxon>
        <taxon>Bacillati</taxon>
        <taxon>Bacillota</taxon>
        <taxon>Bacilli</taxon>
        <taxon>Bacillales</taxon>
        <taxon>Caryophanaceae</taxon>
        <taxon>Kurthia</taxon>
    </lineage>
</organism>
<dbReference type="InterPro" id="IPR039248">
    <property type="entry name" value="Ptase_RsbX"/>
</dbReference>
<feature type="domain" description="PPM-type phosphatase" evidence="1">
    <location>
        <begin position="9"/>
        <end position="198"/>
    </location>
</feature>
<dbReference type="Proteomes" id="UP001398420">
    <property type="component" value="Unassembled WGS sequence"/>
</dbReference>
<gene>
    <name evidence="2" type="ORF">AAF454_08600</name>
</gene>
<dbReference type="SMART" id="SM00331">
    <property type="entry name" value="PP2C_SIG"/>
    <property type="match status" value="1"/>
</dbReference>
<dbReference type="PANTHER" id="PTHR35801">
    <property type="entry name" value="PHOSPHOSERINE PHOSPHATASE RSBX"/>
    <property type="match status" value="1"/>
</dbReference>
<evidence type="ECO:0000313" key="3">
    <source>
        <dbReference type="Proteomes" id="UP001398420"/>
    </source>
</evidence>
<dbReference type="SUPFAM" id="SSF81606">
    <property type="entry name" value="PP2C-like"/>
    <property type="match status" value="1"/>
</dbReference>